<dbReference type="InterPro" id="IPR039536">
    <property type="entry name" value="TetR_C_Proteobacteria"/>
</dbReference>
<evidence type="ECO:0000256" key="1">
    <source>
        <dbReference type="ARBA" id="ARBA00023015"/>
    </source>
</evidence>
<dbReference type="InterPro" id="IPR001647">
    <property type="entry name" value="HTH_TetR"/>
</dbReference>
<dbReference type="EMBL" id="FNTL01000005">
    <property type="protein sequence ID" value="SEE88180.1"/>
    <property type="molecule type" value="Genomic_DNA"/>
</dbReference>
<dbReference type="InterPro" id="IPR036271">
    <property type="entry name" value="Tet_transcr_reg_TetR-rel_C_sf"/>
</dbReference>
<dbReference type="Gene3D" id="1.10.357.10">
    <property type="entry name" value="Tetracycline Repressor, domain 2"/>
    <property type="match status" value="1"/>
</dbReference>
<dbReference type="PROSITE" id="PS50977">
    <property type="entry name" value="HTH_TETR_2"/>
    <property type="match status" value="1"/>
</dbReference>
<keyword evidence="1" id="KW-0805">Transcription regulation</keyword>
<dbReference type="Gene3D" id="1.10.10.60">
    <property type="entry name" value="Homeodomain-like"/>
    <property type="match status" value="1"/>
</dbReference>
<protein>
    <submittedName>
        <fullName evidence="6">DNA-binding transcriptional regulator, AcrR family</fullName>
    </submittedName>
</protein>
<dbReference type="GO" id="GO:0045892">
    <property type="term" value="P:negative regulation of DNA-templated transcription"/>
    <property type="evidence" value="ECO:0007669"/>
    <property type="project" value="UniProtKB-ARBA"/>
</dbReference>
<keyword evidence="3" id="KW-0804">Transcription</keyword>
<dbReference type="PRINTS" id="PR00455">
    <property type="entry name" value="HTHTETR"/>
</dbReference>
<dbReference type="InterPro" id="IPR009057">
    <property type="entry name" value="Homeodomain-like_sf"/>
</dbReference>
<evidence type="ECO:0000259" key="5">
    <source>
        <dbReference type="PROSITE" id="PS50977"/>
    </source>
</evidence>
<proteinExistence type="predicted"/>
<accession>A0A1H5MGF3</accession>
<dbReference type="InterPro" id="IPR050109">
    <property type="entry name" value="HTH-type_TetR-like_transc_reg"/>
</dbReference>
<dbReference type="Pfam" id="PF00440">
    <property type="entry name" value="TetR_N"/>
    <property type="match status" value="1"/>
</dbReference>
<dbReference type="AlphaFoldDB" id="A0A1H5MGF3"/>
<dbReference type="PANTHER" id="PTHR30055">
    <property type="entry name" value="HTH-TYPE TRANSCRIPTIONAL REGULATOR RUTR"/>
    <property type="match status" value="1"/>
</dbReference>
<keyword evidence="2 4" id="KW-0238">DNA-binding</keyword>
<feature type="DNA-binding region" description="H-T-H motif" evidence="4">
    <location>
        <begin position="42"/>
        <end position="61"/>
    </location>
</feature>
<dbReference type="FunFam" id="1.10.10.60:FF:000141">
    <property type="entry name" value="TetR family transcriptional regulator"/>
    <property type="match status" value="1"/>
</dbReference>
<dbReference type="Pfam" id="PF14246">
    <property type="entry name" value="TetR_C_7"/>
    <property type="match status" value="1"/>
</dbReference>
<evidence type="ECO:0000313" key="6">
    <source>
        <dbReference type="EMBL" id="SEE88180.1"/>
    </source>
</evidence>
<dbReference type="SUPFAM" id="SSF46689">
    <property type="entry name" value="Homeodomain-like"/>
    <property type="match status" value="1"/>
</dbReference>
<dbReference type="SUPFAM" id="SSF48498">
    <property type="entry name" value="Tetracyclin repressor-like, C-terminal domain"/>
    <property type="match status" value="1"/>
</dbReference>
<dbReference type="OrthoDB" id="7186128at2"/>
<dbReference type="Proteomes" id="UP000183407">
    <property type="component" value="Unassembled WGS sequence"/>
</dbReference>
<name>A0A1H5MGF3_RHOJO</name>
<evidence type="ECO:0000256" key="2">
    <source>
        <dbReference type="ARBA" id="ARBA00023125"/>
    </source>
</evidence>
<evidence type="ECO:0000313" key="7">
    <source>
        <dbReference type="Proteomes" id="UP000183407"/>
    </source>
</evidence>
<sequence length="220" mass="24288">MRLEGGVAHLEGGVVVSESETTAKILDAAQALFLRDGYAGVNLDRIAKSAGVARQTLYNRFGSKESVFRSMLDRHWSKLLQTGRIDDLVDSAPQSAEAVLRRFAQAILAFVAETDQVSFIRLVVAESRRLPWIAEEFYRAGKEPLLKALVGQLDRLVTDGHIECRSTELAAYQFFGLLQEVTLWPQVMGIVEFATDLPPADEIVEESVATFMARYAPVAG</sequence>
<evidence type="ECO:0000256" key="3">
    <source>
        <dbReference type="ARBA" id="ARBA00023163"/>
    </source>
</evidence>
<dbReference type="GO" id="GO:0000976">
    <property type="term" value="F:transcription cis-regulatory region binding"/>
    <property type="evidence" value="ECO:0007669"/>
    <property type="project" value="TreeGrafter"/>
</dbReference>
<reference evidence="7" key="1">
    <citation type="submission" date="2016-10" db="EMBL/GenBank/DDBJ databases">
        <authorList>
            <person name="Varghese N."/>
        </authorList>
    </citation>
    <scope>NUCLEOTIDE SEQUENCE [LARGE SCALE GENOMIC DNA]</scope>
    <source>
        <strain evidence="7">DSM 44719</strain>
    </source>
</reference>
<dbReference type="PANTHER" id="PTHR30055:SF146">
    <property type="entry name" value="HTH-TYPE TRANSCRIPTIONAL DUAL REGULATOR CECR"/>
    <property type="match status" value="1"/>
</dbReference>
<dbReference type="GO" id="GO:0003700">
    <property type="term" value="F:DNA-binding transcription factor activity"/>
    <property type="evidence" value="ECO:0007669"/>
    <property type="project" value="TreeGrafter"/>
</dbReference>
<feature type="domain" description="HTH tetR-type" evidence="5">
    <location>
        <begin position="19"/>
        <end position="79"/>
    </location>
</feature>
<gene>
    <name evidence="6" type="ORF">SAMN04490220_8948</name>
</gene>
<evidence type="ECO:0000256" key="4">
    <source>
        <dbReference type="PROSITE-ProRule" id="PRU00335"/>
    </source>
</evidence>
<organism evidence="6 7">
    <name type="scientific">Rhodococcus jostii</name>
    <dbReference type="NCBI Taxonomy" id="132919"/>
    <lineage>
        <taxon>Bacteria</taxon>
        <taxon>Bacillati</taxon>
        <taxon>Actinomycetota</taxon>
        <taxon>Actinomycetes</taxon>
        <taxon>Mycobacteriales</taxon>
        <taxon>Nocardiaceae</taxon>
        <taxon>Rhodococcus</taxon>
    </lineage>
</organism>